<organism evidence="1 2">
    <name type="scientific">Pelagibaculum spongiae</name>
    <dbReference type="NCBI Taxonomy" id="2080658"/>
    <lineage>
        <taxon>Bacteria</taxon>
        <taxon>Pseudomonadati</taxon>
        <taxon>Pseudomonadota</taxon>
        <taxon>Gammaproteobacteria</taxon>
        <taxon>Oceanospirillales</taxon>
        <taxon>Pelagibaculum</taxon>
    </lineage>
</organism>
<gene>
    <name evidence="1" type="ORF">DC094_19885</name>
</gene>
<evidence type="ECO:0000313" key="1">
    <source>
        <dbReference type="EMBL" id="PVZ64327.1"/>
    </source>
</evidence>
<keyword evidence="2" id="KW-1185">Reference proteome</keyword>
<protein>
    <submittedName>
        <fullName evidence="1">Uncharacterized protein</fullName>
    </submittedName>
</protein>
<reference evidence="1 2" key="1">
    <citation type="submission" date="2018-04" db="EMBL/GenBank/DDBJ databases">
        <title>Thalassorhabdus spongiae gen. nov., sp. nov., isolated from a marine sponge in South-West Iceland.</title>
        <authorList>
            <person name="Knobloch S."/>
            <person name="Daussin A."/>
            <person name="Johannsson R."/>
            <person name="Marteinsson V.T."/>
        </authorList>
    </citation>
    <scope>NUCLEOTIDE SEQUENCE [LARGE SCALE GENOMIC DNA]</scope>
    <source>
        <strain evidence="1 2">Hp12</strain>
    </source>
</reference>
<dbReference type="EMBL" id="QDDL01000013">
    <property type="protein sequence ID" value="PVZ64327.1"/>
    <property type="molecule type" value="Genomic_DNA"/>
</dbReference>
<evidence type="ECO:0000313" key="2">
    <source>
        <dbReference type="Proteomes" id="UP000244906"/>
    </source>
</evidence>
<dbReference type="RefSeq" id="WP_116688879.1">
    <property type="nucleotide sequence ID" value="NZ_CAWNYD010000013.1"/>
</dbReference>
<comment type="caution">
    <text evidence="1">The sequence shown here is derived from an EMBL/GenBank/DDBJ whole genome shotgun (WGS) entry which is preliminary data.</text>
</comment>
<sequence>MEQRWEKDQYFIAIENRIDNNSTPAAVVTTNLESGVPENIPPSASHSDPMAIIGLATAVGSWAKTQGFSKA</sequence>
<dbReference type="Proteomes" id="UP000244906">
    <property type="component" value="Unassembled WGS sequence"/>
</dbReference>
<name>A0A2V1GP80_9GAMM</name>
<proteinExistence type="predicted"/>
<dbReference type="AlphaFoldDB" id="A0A2V1GP80"/>
<accession>A0A2V1GP80</accession>